<gene>
    <name evidence="2" type="ORF">APZ18_08210</name>
</gene>
<name>A0AAW3JPM5_9FIRM</name>
<comment type="caution">
    <text evidence="2">The sequence shown here is derived from an EMBL/GenBank/DDBJ whole genome shotgun (WGS) entry which is preliminary data.</text>
</comment>
<dbReference type="RefSeq" id="WP_055943693.1">
    <property type="nucleotide sequence ID" value="NZ_JAQDCV010000002.1"/>
</dbReference>
<reference evidence="2 3" key="1">
    <citation type="submission" date="2015-10" db="EMBL/GenBank/DDBJ databases">
        <title>Butyribacter intestini gen. nov., sp. nov., a butyric acid-producing bacterium of the family Lachnospiraceae isolated from the human faeces.</title>
        <authorList>
            <person name="Zou Y."/>
            <person name="Xue W."/>
            <person name="Luo G."/>
            <person name="Lv M."/>
        </authorList>
    </citation>
    <scope>NUCLEOTIDE SEQUENCE [LARGE SCALE GENOMIC DNA]</scope>
    <source>
        <strain evidence="2 3">TF01-11</strain>
    </source>
</reference>
<evidence type="ECO:0000313" key="2">
    <source>
        <dbReference type="EMBL" id="KQC84706.1"/>
    </source>
</evidence>
<dbReference type="Pfam" id="PF13349">
    <property type="entry name" value="DUF4097"/>
    <property type="match status" value="1"/>
</dbReference>
<accession>A0AAW3JPM5</accession>
<feature type="domain" description="DUF4097" evidence="1">
    <location>
        <begin position="195"/>
        <end position="362"/>
    </location>
</feature>
<keyword evidence="3" id="KW-1185">Reference proteome</keyword>
<proteinExistence type="predicted"/>
<protein>
    <recommendedName>
        <fullName evidence="1">DUF4097 domain-containing protein</fullName>
    </recommendedName>
</protein>
<sequence length="362" mass="39920">MKKFINISLIAGILCLFFGTGLFFVGRAMGGGKVVKKLDFSSMLTTDSNNLEKEYAILEKTKIDDFDKINVKLNTIDFKIAKSDDKNCYIAYNLKKEKGKVTAEYEVSDGEFKLRQKSNHVTVNMDLSGIEALISGTKDYTQRNQFILYLPEAKQISSAELDMAEGDISVDRLRSDRIDISVDAGDIKLSDTESKEIKIASSDGDMSVKDSKLNTVTINDSYGDIKFEDTDIDSGKISTNDGDISVKNTSLKGINITDNYGDIKCNDGSFEDIAVKLNDGDLRFEDTKFDGNIKIKSGYGDVKVIGFDDWKGISVNAKTSYGDVSVKNITDGDKTETSFERNIESATATVEIKCSDGDISIR</sequence>
<evidence type="ECO:0000313" key="3">
    <source>
        <dbReference type="Proteomes" id="UP000050833"/>
    </source>
</evidence>
<dbReference type="InterPro" id="IPR025164">
    <property type="entry name" value="Toastrack_DUF4097"/>
</dbReference>
<dbReference type="EMBL" id="LLKB01000005">
    <property type="protein sequence ID" value="KQC84706.1"/>
    <property type="molecule type" value="Genomic_DNA"/>
</dbReference>
<evidence type="ECO:0000259" key="1">
    <source>
        <dbReference type="Pfam" id="PF13349"/>
    </source>
</evidence>
<organism evidence="2 3">
    <name type="scientific">Butyribacter intestini</name>
    <dbReference type="NCBI Taxonomy" id="1703332"/>
    <lineage>
        <taxon>Bacteria</taxon>
        <taxon>Bacillati</taxon>
        <taxon>Bacillota</taxon>
        <taxon>Clostridia</taxon>
        <taxon>Lachnospirales</taxon>
        <taxon>Lachnospiraceae</taxon>
        <taxon>Butyribacter</taxon>
    </lineage>
</organism>
<dbReference type="AlphaFoldDB" id="A0AAW3JPM5"/>
<dbReference type="Proteomes" id="UP000050833">
    <property type="component" value="Unassembled WGS sequence"/>
</dbReference>